<organism evidence="4 5">
    <name type="scientific">Lusitaniella coriacea LEGE 07157</name>
    <dbReference type="NCBI Taxonomy" id="945747"/>
    <lineage>
        <taxon>Bacteria</taxon>
        <taxon>Bacillati</taxon>
        <taxon>Cyanobacteriota</taxon>
        <taxon>Cyanophyceae</taxon>
        <taxon>Spirulinales</taxon>
        <taxon>Lusitaniellaceae</taxon>
        <taxon>Lusitaniella</taxon>
    </lineage>
</organism>
<dbReference type="Pfam" id="PF12796">
    <property type="entry name" value="Ank_2"/>
    <property type="match status" value="3"/>
</dbReference>
<accession>A0A8J7E1G1</accession>
<keyword evidence="3" id="KW-1133">Transmembrane helix</keyword>
<evidence type="ECO:0000256" key="1">
    <source>
        <dbReference type="ARBA" id="ARBA00022737"/>
    </source>
</evidence>
<protein>
    <submittedName>
        <fullName evidence="4">Ankyrin repeat domain-containing protein</fullName>
    </submittedName>
</protein>
<dbReference type="RefSeq" id="WP_194031586.1">
    <property type="nucleotide sequence ID" value="NZ_JADEWZ010000049.1"/>
</dbReference>
<dbReference type="PRINTS" id="PR01415">
    <property type="entry name" value="ANKYRIN"/>
</dbReference>
<dbReference type="AlphaFoldDB" id="A0A8J7E1G1"/>
<keyword evidence="5" id="KW-1185">Reference proteome</keyword>
<keyword evidence="3" id="KW-0812">Transmembrane</keyword>
<sequence length="364" mass="40005">MNISVLFLYVWIIGTLGFIFWRVLTNPITRIHGAVMNNDIETVRSCLDKGVDPDVRKGQGVTPLCIATYHGNREIAELLLDRGAEINQGLEEENGVNPLLNAARFGDEEFVKILLARGAKIGLHFAALQGDIDVVKEYLERGSPIQSMRNRGMTPLHLAAFGNQRETAELLLEYGADINFETPVSETALHQAVRGQSKEVIELLADRGADLNPIGLAGTPLQLAILENDIEIVRLLIAKGADVNAGNSRVNFPLHTVARTDTEQAEFTFHHVARTEAEQVEMVELLIANGAKVNACPNRSPRTPLHWAANRRNLEVARALIRHGADVNSHNFLSGITPLSEARGNQEMTDLLIAHGATNYGWVD</sequence>
<feature type="repeat" description="ANK" evidence="2">
    <location>
        <begin position="123"/>
        <end position="150"/>
    </location>
</feature>
<feature type="repeat" description="ANK" evidence="2">
    <location>
        <begin position="216"/>
        <end position="248"/>
    </location>
</feature>
<dbReference type="EMBL" id="JADEWZ010000049">
    <property type="protein sequence ID" value="MBE9118503.1"/>
    <property type="molecule type" value="Genomic_DNA"/>
</dbReference>
<keyword evidence="2" id="KW-0040">ANK repeat</keyword>
<keyword evidence="3" id="KW-0472">Membrane</keyword>
<gene>
    <name evidence="4" type="ORF">IQ249_21670</name>
</gene>
<dbReference type="PROSITE" id="PS50297">
    <property type="entry name" value="ANK_REP_REGION"/>
    <property type="match status" value="6"/>
</dbReference>
<keyword evidence="1" id="KW-0677">Repeat</keyword>
<dbReference type="Pfam" id="PF00023">
    <property type="entry name" value="Ank"/>
    <property type="match status" value="1"/>
</dbReference>
<feature type="repeat" description="ANK" evidence="2">
    <location>
        <begin position="59"/>
        <end position="91"/>
    </location>
</feature>
<dbReference type="SMART" id="SM00248">
    <property type="entry name" value="ANK"/>
    <property type="match status" value="9"/>
</dbReference>
<dbReference type="SUPFAM" id="SSF48403">
    <property type="entry name" value="Ankyrin repeat"/>
    <property type="match status" value="1"/>
</dbReference>
<dbReference type="InterPro" id="IPR036770">
    <property type="entry name" value="Ankyrin_rpt-contain_sf"/>
</dbReference>
<reference evidence="4" key="1">
    <citation type="submission" date="2020-10" db="EMBL/GenBank/DDBJ databases">
        <authorList>
            <person name="Castelo-Branco R."/>
            <person name="Eusebio N."/>
            <person name="Adriana R."/>
            <person name="Vieira A."/>
            <person name="Brugerolle De Fraissinette N."/>
            <person name="Rezende De Castro R."/>
            <person name="Schneider M.P."/>
            <person name="Vasconcelos V."/>
            <person name="Leao P.N."/>
        </authorList>
    </citation>
    <scope>NUCLEOTIDE SEQUENCE</scope>
    <source>
        <strain evidence="4">LEGE 07157</strain>
    </source>
</reference>
<evidence type="ECO:0000256" key="2">
    <source>
        <dbReference type="PROSITE-ProRule" id="PRU00023"/>
    </source>
</evidence>
<feature type="repeat" description="ANK" evidence="2">
    <location>
        <begin position="151"/>
        <end position="183"/>
    </location>
</feature>
<name>A0A8J7E1G1_9CYAN</name>
<dbReference type="InterPro" id="IPR002110">
    <property type="entry name" value="Ankyrin_rpt"/>
</dbReference>
<feature type="repeat" description="ANK" evidence="2">
    <location>
        <begin position="184"/>
        <end position="212"/>
    </location>
</feature>
<comment type="caution">
    <text evidence="4">The sequence shown here is derived from an EMBL/GenBank/DDBJ whole genome shotgun (WGS) entry which is preliminary data.</text>
</comment>
<feature type="repeat" description="ANK" evidence="2">
    <location>
        <begin position="300"/>
        <end position="332"/>
    </location>
</feature>
<dbReference type="PROSITE" id="PS50088">
    <property type="entry name" value="ANK_REPEAT"/>
    <property type="match status" value="7"/>
</dbReference>
<feature type="transmembrane region" description="Helical" evidence="3">
    <location>
        <begin position="6"/>
        <end position="24"/>
    </location>
</feature>
<proteinExistence type="predicted"/>
<evidence type="ECO:0000313" key="5">
    <source>
        <dbReference type="Proteomes" id="UP000654482"/>
    </source>
</evidence>
<dbReference type="PANTHER" id="PTHR24161">
    <property type="entry name" value="ANK_REP_REGION DOMAIN-CONTAINING PROTEIN-RELATED"/>
    <property type="match status" value="1"/>
</dbReference>
<evidence type="ECO:0000313" key="4">
    <source>
        <dbReference type="EMBL" id="MBE9118503.1"/>
    </source>
</evidence>
<dbReference type="Gene3D" id="1.25.40.20">
    <property type="entry name" value="Ankyrin repeat-containing domain"/>
    <property type="match status" value="3"/>
</dbReference>
<dbReference type="PANTHER" id="PTHR24161:SF85">
    <property type="entry name" value="PALMITOYLTRANSFERASE HIP14"/>
    <property type="match status" value="1"/>
</dbReference>
<feature type="repeat" description="ANK" evidence="2">
    <location>
        <begin position="94"/>
        <end position="121"/>
    </location>
</feature>
<dbReference type="Proteomes" id="UP000654482">
    <property type="component" value="Unassembled WGS sequence"/>
</dbReference>
<evidence type="ECO:0000256" key="3">
    <source>
        <dbReference type="SAM" id="Phobius"/>
    </source>
</evidence>